<name>A0A9P4YZ93_9HYPO</name>
<dbReference type="Proteomes" id="UP000749293">
    <property type="component" value="Unassembled WGS sequence"/>
</dbReference>
<sequence>MPLDILDIVCEYVAACDAGRRSSSPTVIVCRSISGAADTVRFRQLRIRVRSVEQMHRITSAEIQELDSKLTKTTVPATTRASTTASYSTKVSKDEEETVFEPPVARTYKAEELDLDVSLTRNTFRN</sequence>
<comment type="caution">
    <text evidence="2">The sequence shown here is derived from an EMBL/GenBank/DDBJ whole genome shotgun (WGS) entry which is preliminary data.</text>
</comment>
<feature type="region of interest" description="Disordered" evidence="1">
    <location>
        <begin position="77"/>
        <end position="98"/>
    </location>
</feature>
<accession>A0A9P4YZ93</accession>
<feature type="compositionally biased region" description="Low complexity" evidence="1">
    <location>
        <begin position="77"/>
        <end position="90"/>
    </location>
</feature>
<organism evidence="2 3">
    <name type="scientific">Geosmithia morbida</name>
    <dbReference type="NCBI Taxonomy" id="1094350"/>
    <lineage>
        <taxon>Eukaryota</taxon>
        <taxon>Fungi</taxon>
        <taxon>Dikarya</taxon>
        <taxon>Ascomycota</taxon>
        <taxon>Pezizomycotina</taxon>
        <taxon>Sordariomycetes</taxon>
        <taxon>Hypocreomycetidae</taxon>
        <taxon>Hypocreales</taxon>
        <taxon>Bionectriaceae</taxon>
        <taxon>Geosmithia</taxon>
    </lineage>
</organism>
<dbReference type="AlphaFoldDB" id="A0A9P4YZ93"/>
<dbReference type="EMBL" id="JAANYQ010000002">
    <property type="protein sequence ID" value="KAF4125811.1"/>
    <property type="molecule type" value="Genomic_DNA"/>
</dbReference>
<evidence type="ECO:0000313" key="2">
    <source>
        <dbReference type="EMBL" id="KAF4125811.1"/>
    </source>
</evidence>
<dbReference type="GeneID" id="55967287"/>
<keyword evidence="3" id="KW-1185">Reference proteome</keyword>
<reference evidence="2" key="1">
    <citation type="submission" date="2020-03" db="EMBL/GenBank/DDBJ databases">
        <title>Site-based positive gene gene selection in Geosmithia morbida across the United States reveals a broad range of putative effectors and factors for local host and environmental adapation.</title>
        <authorList>
            <person name="Onufrak A."/>
            <person name="Murdoch R.W."/>
            <person name="Gazis R."/>
            <person name="Huff M."/>
            <person name="Staton M."/>
            <person name="Klingeman W."/>
            <person name="Hadziabdic D."/>
        </authorList>
    </citation>
    <scope>NUCLEOTIDE SEQUENCE</scope>
    <source>
        <strain evidence="2">1262</strain>
    </source>
</reference>
<proteinExistence type="predicted"/>
<protein>
    <submittedName>
        <fullName evidence="2">Uncharacterized protein</fullName>
    </submittedName>
</protein>
<evidence type="ECO:0000256" key="1">
    <source>
        <dbReference type="SAM" id="MobiDB-lite"/>
    </source>
</evidence>
<dbReference type="RefSeq" id="XP_035324463.1">
    <property type="nucleotide sequence ID" value="XM_035463039.1"/>
</dbReference>
<gene>
    <name evidence="2" type="ORF">GMORB2_1057</name>
</gene>
<evidence type="ECO:0000313" key="3">
    <source>
        <dbReference type="Proteomes" id="UP000749293"/>
    </source>
</evidence>